<protein>
    <submittedName>
        <fullName evidence="7">Glycerol acyltransferase</fullName>
    </submittedName>
</protein>
<evidence type="ECO:0000256" key="5">
    <source>
        <dbReference type="ARBA" id="ARBA00023315"/>
    </source>
</evidence>
<keyword evidence="4" id="KW-0443">Lipid metabolism</keyword>
<feature type="domain" description="Phospholipid/glycerol acyltransferase" evidence="6">
    <location>
        <begin position="81"/>
        <end position="203"/>
    </location>
</feature>
<keyword evidence="5 7" id="KW-0012">Acyltransferase</keyword>
<evidence type="ECO:0000259" key="6">
    <source>
        <dbReference type="SMART" id="SM00563"/>
    </source>
</evidence>
<dbReference type="PANTHER" id="PTHR37323:SF1">
    <property type="entry name" value="L-ORNITHINE N(ALPHA)-ACYLTRANSFERASE"/>
    <property type="match status" value="1"/>
</dbReference>
<dbReference type="AlphaFoldDB" id="A0A1B1Y8G9"/>
<dbReference type="InterPro" id="IPR045746">
    <property type="entry name" value="ACT14924-like_Acyltransf_dom"/>
</dbReference>
<dbReference type="GO" id="GO:0016746">
    <property type="term" value="F:acyltransferase activity"/>
    <property type="evidence" value="ECO:0007669"/>
    <property type="project" value="UniProtKB-KW"/>
</dbReference>
<organism evidence="7 8">
    <name type="scientific">Wenyingzhuangia fucanilytica</name>
    <dbReference type="NCBI Taxonomy" id="1790137"/>
    <lineage>
        <taxon>Bacteria</taxon>
        <taxon>Pseudomonadati</taxon>
        <taxon>Bacteroidota</taxon>
        <taxon>Flavobacteriia</taxon>
        <taxon>Flavobacteriales</taxon>
        <taxon>Flavobacteriaceae</taxon>
        <taxon>Wenyingzhuangia</taxon>
    </lineage>
</organism>
<evidence type="ECO:0000256" key="1">
    <source>
        <dbReference type="ARBA" id="ARBA00005189"/>
    </source>
</evidence>
<evidence type="ECO:0000256" key="4">
    <source>
        <dbReference type="ARBA" id="ARBA00023098"/>
    </source>
</evidence>
<dbReference type="InterPro" id="IPR002123">
    <property type="entry name" value="Plipid/glycerol_acylTrfase"/>
</dbReference>
<keyword evidence="2" id="KW-0444">Lipid biosynthesis</keyword>
<dbReference type="SMART" id="SM00563">
    <property type="entry name" value="PlsC"/>
    <property type="match status" value="1"/>
</dbReference>
<dbReference type="SUPFAM" id="SSF69593">
    <property type="entry name" value="Glycerol-3-phosphate (1)-acyltransferase"/>
    <property type="match status" value="1"/>
</dbReference>
<dbReference type="OrthoDB" id="1113830at2"/>
<dbReference type="InterPro" id="IPR016181">
    <property type="entry name" value="Acyl_CoA_acyltransferase"/>
</dbReference>
<comment type="pathway">
    <text evidence="1">Lipid metabolism.</text>
</comment>
<dbReference type="GO" id="GO:0006629">
    <property type="term" value="P:lipid metabolic process"/>
    <property type="evidence" value="ECO:0007669"/>
    <property type="project" value="UniProtKB-KW"/>
</dbReference>
<reference evidence="7 8" key="1">
    <citation type="submission" date="2016-02" db="EMBL/GenBank/DDBJ databases">
        <authorList>
            <person name="Wen L."/>
            <person name="He K."/>
            <person name="Yang H."/>
        </authorList>
    </citation>
    <scope>NUCLEOTIDE SEQUENCE [LARGE SCALE GENOMIC DNA]</scope>
    <source>
        <strain evidence="7 8">CZ1127</strain>
    </source>
</reference>
<keyword evidence="8" id="KW-1185">Reference proteome</keyword>
<dbReference type="RefSeq" id="WP_068827866.1">
    <property type="nucleotide sequence ID" value="NZ_CP014224.1"/>
</dbReference>
<dbReference type="CDD" id="cd07986">
    <property type="entry name" value="LPLAT_ACT14924-like"/>
    <property type="match status" value="1"/>
</dbReference>
<proteinExistence type="predicted"/>
<dbReference type="Gene3D" id="3.40.630.30">
    <property type="match status" value="1"/>
</dbReference>
<keyword evidence="3 7" id="KW-0808">Transferase</keyword>
<dbReference type="InterPro" id="IPR052351">
    <property type="entry name" value="Ornithine_N-alpha-AT"/>
</dbReference>
<dbReference type="Pfam" id="PF13444">
    <property type="entry name" value="Acetyltransf_5"/>
    <property type="match status" value="1"/>
</dbReference>
<evidence type="ECO:0000313" key="7">
    <source>
        <dbReference type="EMBL" id="ANW97056.1"/>
    </source>
</evidence>
<evidence type="ECO:0000256" key="3">
    <source>
        <dbReference type="ARBA" id="ARBA00022679"/>
    </source>
</evidence>
<evidence type="ECO:0000313" key="8">
    <source>
        <dbReference type="Proteomes" id="UP000092967"/>
    </source>
</evidence>
<evidence type="ECO:0000256" key="2">
    <source>
        <dbReference type="ARBA" id="ARBA00022516"/>
    </source>
</evidence>
<dbReference type="PANTHER" id="PTHR37323">
    <property type="entry name" value="GCN5-RELATED N-ACETYLTRANSFERASE"/>
    <property type="match status" value="1"/>
</dbReference>
<name>A0A1B1Y8G9_9FLAO</name>
<gene>
    <name evidence="7" type="ORF">AXE80_12505</name>
</gene>
<dbReference type="STRING" id="1790137.AXE80_12505"/>
<dbReference type="KEGG" id="wfu:AXE80_12505"/>
<dbReference type="SUPFAM" id="SSF55729">
    <property type="entry name" value="Acyl-CoA N-acyltransferases (Nat)"/>
    <property type="match status" value="1"/>
</dbReference>
<accession>A0A1B1Y8G9</accession>
<dbReference type="Pfam" id="PF19576">
    <property type="entry name" value="Acyltransf_2"/>
    <property type="match status" value="1"/>
</dbReference>
<dbReference type="Proteomes" id="UP000092967">
    <property type="component" value="Chromosome"/>
</dbReference>
<sequence>MPLVSSRDFSSLLKLNKVPVIGNWVGRFFLFATRLNKANKVYDKHKHKEGIPFLDGLLNEYGITYHISESDLAKIPKEGAFVTISNHPLGGIDGILLLRILLESRADYKIIANFLLHKINPLKPFVLPVNPFEDRKDDISSVKGLIAALKHLKEGNPLGVFPAGEVSTIKERNIYVDNKWEEGAIKLIKKANVPVVPIYFHAKNSTWFYRLAKISGTLRTLKLPSELNNKSKQVIHIKIGTPIKEKEIAEIDDIATLNSFLRGKTYLLSKSFLRKRKQISEYRNRLIKKAKEIALPKNHDDICKEIDAIRDHKKRLFISNEYEVFLTKSDEIPNLMEEIGRLREMTFRLIGEGTNKKCDLDKYDDYYHHLILWNKTDQRFVGAYRMGLGEEIFKRNGFKSFYVSTFFRFTSEMDEKLPKTIEMGRAFIVPEYQQKPMPLFLLWRGIAAVTVKYPQYEYLMGGATISNLFTSYSKSVMMSFLDTYYKNEEVSPFISSKNPFKVDLTPNEIEYMNNFINGDVRKLDNIIKEVEGDKLRLPVLIKQYIKQNSKFVAYNVDNDFNDAIDALIFMRIKDIPKETIEPILKDVTLEN</sequence>
<dbReference type="EMBL" id="CP014224">
    <property type="protein sequence ID" value="ANW97056.1"/>
    <property type="molecule type" value="Genomic_DNA"/>
</dbReference>